<reference evidence="3" key="1">
    <citation type="journal article" date="2015" name="Nature">
        <title>Complex archaea that bridge the gap between prokaryotes and eukaryotes.</title>
        <authorList>
            <person name="Spang A."/>
            <person name="Saw J.H."/>
            <person name="Jorgensen S.L."/>
            <person name="Zaremba-Niedzwiedzka K."/>
            <person name="Martijn J."/>
            <person name="Lind A.E."/>
            <person name="van Eijk R."/>
            <person name="Schleper C."/>
            <person name="Guy L."/>
            <person name="Ettema T.J."/>
        </authorList>
    </citation>
    <scope>NUCLEOTIDE SEQUENCE</scope>
</reference>
<dbReference type="AlphaFoldDB" id="A0A0F9DDN5"/>
<evidence type="ECO:0000256" key="2">
    <source>
        <dbReference type="SAM" id="Phobius"/>
    </source>
</evidence>
<name>A0A0F9DDN5_9ZZZZ</name>
<feature type="transmembrane region" description="Helical" evidence="2">
    <location>
        <begin position="42"/>
        <end position="63"/>
    </location>
</feature>
<proteinExistence type="predicted"/>
<sequence length="72" mass="7759">MDMSDEIASWPPPDIRMRSSGGGKYTQPSKILKASECRMTPFVSCVVSFTVYVLSAVMELMSIGTGVVPPST</sequence>
<organism evidence="3">
    <name type="scientific">marine sediment metagenome</name>
    <dbReference type="NCBI Taxonomy" id="412755"/>
    <lineage>
        <taxon>unclassified sequences</taxon>
        <taxon>metagenomes</taxon>
        <taxon>ecological metagenomes</taxon>
    </lineage>
</organism>
<protein>
    <submittedName>
        <fullName evidence="3">Uncharacterized protein</fullName>
    </submittedName>
</protein>
<dbReference type="EMBL" id="LAZR01029380">
    <property type="protein sequence ID" value="KKL59754.1"/>
    <property type="molecule type" value="Genomic_DNA"/>
</dbReference>
<gene>
    <name evidence="3" type="ORF">LCGC14_2212190</name>
</gene>
<keyword evidence="2" id="KW-0812">Transmembrane</keyword>
<accession>A0A0F9DDN5</accession>
<feature type="non-terminal residue" evidence="3">
    <location>
        <position position="72"/>
    </location>
</feature>
<keyword evidence="2" id="KW-1133">Transmembrane helix</keyword>
<comment type="caution">
    <text evidence="3">The sequence shown here is derived from an EMBL/GenBank/DDBJ whole genome shotgun (WGS) entry which is preliminary data.</text>
</comment>
<evidence type="ECO:0000256" key="1">
    <source>
        <dbReference type="SAM" id="MobiDB-lite"/>
    </source>
</evidence>
<evidence type="ECO:0000313" key="3">
    <source>
        <dbReference type="EMBL" id="KKL59754.1"/>
    </source>
</evidence>
<feature type="region of interest" description="Disordered" evidence="1">
    <location>
        <begin position="1"/>
        <end position="26"/>
    </location>
</feature>
<keyword evidence="2" id="KW-0472">Membrane</keyword>